<dbReference type="Gene3D" id="2.60.120.200">
    <property type="match status" value="1"/>
</dbReference>
<evidence type="ECO:0000313" key="4">
    <source>
        <dbReference type="EMBL" id="WGH74845.1"/>
    </source>
</evidence>
<dbReference type="CDD" id="cd00146">
    <property type="entry name" value="PKD"/>
    <property type="match status" value="1"/>
</dbReference>
<dbReference type="InterPro" id="IPR013783">
    <property type="entry name" value="Ig-like_fold"/>
</dbReference>
<dbReference type="InterPro" id="IPR013320">
    <property type="entry name" value="ConA-like_dom_sf"/>
</dbReference>
<dbReference type="SUPFAM" id="SSF51126">
    <property type="entry name" value="Pectin lyase-like"/>
    <property type="match status" value="1"/>
</dbReference>
<evidence type="ECO:0000259" key="3">
    <source>
        <dbReference type="PROSITE" id="PS50093"/>
    </source>
</evidence>
<dbReference type="Pfam" id="PF13385">
    <property type="entry name" value="Laminin_G_3"/>
    <property type="match status" value="1"/>
</dbReference>
<proteinExistence type="predicted"/>
<reference evidence="4 5" key="1">
    <citation type="submission" date="2023-04" db="EMBL/GenBank/DDBJ databases">
        <title>Tenacibaculum tangerinum sp. nov., isolated from sea tidal flat of South Korea.</title>
        <authorList>
            <person name="Lee S.H."/>
            <person name="Kim J.-J."/>
        </authorList>
    </citation>
    <scope>NUCLEOTIDE SEQUENCE [LARGE SCALE GENOMIC DNA]</scope>
    <source>
        <strain evidence="4 5">GRR-S3-23</strain>
    </source>
</reference>
<dbReference type="InterPro" id="IPR011050">
    <property type="entry name" value="Pectin_lyase_fold/virulence"/>
</dbReference>
<gene>
    <name evidence="4" type="ORF">P8625_12270</name>
</gene>
<dbReference type="Pfam" id="PF18962">
    <property type="entry name" value="Por_Secre_tail"/>
    <property type="match status" value="1"/>
</dbReference>
<dbReference type="SUPFAM" id="SSF49299">
    <property type="entry name" value="PKD domain"/>
    <property type="match status" value="1"/>
</dbReference>
<evidence type="ECO:0000313" key="5">
    <source>
        <dbReference type="Proteomes" id="UP001232001"/>
    </source>
</evidence>
<dbReference type="Proteomes" id="UP001232001">
    <property type="component" value="Chromosome"/>
</dbReference>
<dbReference type="Pfam" id="PF18911">
    <property type="entry name" value="PKD_4"/>
    <property type="match status" value="1"/>
</dbReference>
<dbReference type="RefSeq" id="WP_279650739.1">
    <property type="nucleotide sequence ID" value="NZ_CP122539.1"/>
</dbReference>
<dbReference type="EMBL" id="CP122539">
    <property type="protein sequence ID" value="WGH74845.1"/>
    <property type="molecule type" value="Genomic_DNA"/>
</dbReference>
<dbReference type="PROSITE" id="PS50025">
    <property type="entry name" value="LAM_G_DOMAIN"/>
    <property type="match status" value="1"/>
</dbReference>
<dbReference type="NCBIfam" id="TIGR04183">
    <property type="entry name" value="Por_Secre_tail"/>
    <property type="match status" value="1"/>
</dbReference>
<keyword evidence="1" id="KW-0732">Signal</keyword>
<dbReference type="InterPro" id="IPR035986">
    <property type="entry name" value="PKD_dom_sf"/>
</dbReference>
<dbReference type="InterPro" id="IPR000601">
    <property type="entry name" value="PKD_dom"/>
</dbReference>
<organism evidence="4 5">
    <name type="scientific">Tenacibaculum tangerinum</name>
    <dbReference type="NCBI Taxonomy" id="3038772"/>
    <lineage>
        <taxon>Bacteria</taxon>
        <taxon>Pseudomonadati</taxon>
        <taxon>Bacteroidota</taxon>
        <taxon>Flavobacteriia</taxon>
        <taxon>Flavobacteriales</taxon>
        <taxon>Flavobacteriaceae</taxon>
        <taxon>Tenacibaculum</taxon>
    </lineage>
</organism>
<evidence type="ECO:0000256" key="1">
    <source>
        <dbReference type="ARBA" id="ARBA00022729"/>
    </source>
</evidence>
<dbReference type="SUPFAM" id="SSF49899">
    <property type="entry name" value="Concanavalin A-like lectins/glucanases"/>
    <property type="match status" value="1"/>
</dbReference>
<feature type="domain" description="Laminin G" evidence="2">
    <location>
        <begin position="642"/>
        <end position="815"/>
    </location>
</feature>
<keyword evidence="5" id="KW-1185">Reference proteome</keyword>
<dbReference type="Gene3D" id="2.60.40.2810">
    <property type="match status" value="1"/>
</dbReference>
<name>A0ABY8L0H1_9FLAO</name>
<protein>
    <submittedName>
        <fullName evidence="4">T9SS type A sorting domain-containing protein</fullName>
    </submittedName>
</protein>
<dbReference type="InterPro" id="IPR026444">
    <property type="entry name" value="Secre_tail"/>
</dbReference>
<dbReference type="PROSITE" id="PS50093">
    <property type="entry name" value="PKD"/>
    <property type="match status" value="1"/>
</dbReference>
<evidence type="ECO:0000259" key="2">
    <source>
        <dbReference type="PROSITE" id="PS50025"/>
    </source>
</evidence>
<dbReference type="Gene3D" id="2.60.40.10">
    <property type="entry name" value="Immunoglobulins"/>
    <property type="match status" value="1"/>
</dbReference>
<sequence>MKNFIPLLFFFTFQLINAQTLETIYAKPNSNGCLDYAEDAEGNRIPDFSHAGYKGGGFPIPKVPVVKTISPISGDNTAHIQDAIDTVGKLPLDENGFRGVLLLNPGEYEVSGQLFVDKSGVVLRGSGDGRDTDNPTIIIGKGNTPQQRDLIVLGGTNAANWGEQVPNTQQNITTDFVQVGSNTFEVADASTYAVGDNIIIFHPSTQAWLDAIDNGGATDPEHAWQVNQHNIIYNRHIVAIAGNTITIDAPVFNHLDRSLSKSYIYKYDRSNLATNIGIENLRVDIESNGGTDEAHAKTAVLLQGIEDAWARNITATGFMFSGVRTTKATRVTVVNCRATDPVSIVDGGRRYNFSAGKTSNNILFDSCYGNNGRHTFAVSTSTASGIVFLRCISENPLSSSEPHRQWSSGILYDNFRDFGKLPNSGNVLGLYNRGNAGSNHGWSAVNSVLWNVDVSRPGTDGKIILNKPPIGQNWAIGTKGIFSLGYAPETVTFGYIEHTNKLGKLMPESLYETQLICRSNNVISDYTVTETQVAPSETLTFTEKAQGTITSYSWDFGKDATPATATGSGPHAVSYSTVGNKTVSLIVSNDTHSSEEEKIGYIKVTDNTLFAIDDKTTLTKNSEVITTILQNDFYPNATDNYALSFNGVDTKVSRGQTKKQLLVDAYPFTMTAWYKTISTTYQFIMYNGLPGSNFIGNSISMNNGKITLEAYDYIDSAIKREINHNTATNDGKWHHVAVVHESPTSRLLYVDGILVGSDTENLNNLDAGLFRFSIGVRDDKSPNGWFHGEIDEVRVFADILSESEINDIMIGRTSCEKEGVLYYDFNNVAATNVVADQYNFFDAIETGTKSVANSLSIGTLEATIISGPSNGMATVTSDLGIHYKPDIDFLGTDEITYELRYGACEVSQAKIFYTVNTNESGINVYPNPTQNGIFHVYMNPSFGKDVAVTIHNLLGRQVSYTSLKEKDDNTVEVNAANLASGIYIVTIKSNDKKYIKKVFID</sequence>
<dbReference type="InterPro" id="IPR001791">
    <property type="entry name" value="Laminin_G"/>
</dbReference>
<accession>A0ABY8L0H1</accession>
<feature type="domain" description="PKD" evidence="3">
    <location>
        <begin position="522"/>
        <end position="589"/>
    </location>
</feature>